<protein>
    <recommendedName>
        <fullName evidence="1">site-specific DNA-methyltransferase (adenine-specific)</fullName>
        <ecNumber evidence="1">2.1.1.72</ecNumber>
    </recommendedName>
</protein>
<comment type="catalytic activity">
    <reaction evidence="5">
        <text>a 2'-deoxyadenosine in DNA + S-adenosyl-L-methionine = an N(6)-methyl-2'-deoxyadenosine in DNA + S-adenosyl-L-homocysteine + H(+)</text>
        <dbReference type="Rhea" id="RHEA:15197"/>
        <dbReference type="Rhea" id="RHEA-COMP:12418"/>
        <dbReference type="Rhea" id="RHEA-COMP:12419"/>
        <dbReference type="ChEBI" id="CHEBI:15378"/>
        <dbReference type="ChEBI" id="CHEBI:57856"/>
        <dbReference type="ChEBI" id="CHEBI:59789"/>
        <dbReference type="ChEBI" id="CHEBI:90615"/>
        <dbReference type="ChEBI" id="CHEBI:90616"/>
        <dbReference type="EC" id="2.1.1.72"/>
    </reaction>
</comment>
<organism evidence="8 9">
    <name type="scientific">Populibacterium corticicola</name>
    <dbReference type="NCBI Taxonomy" id="1812826"/>
    <lineage>
        <taxon>Bacteria</taxon>
        <taxon>Bacillati</taxon>
        <taxon>Actinomycetota</taxon>
        <taxon>Actinomycetes</taxon>
        <taxon>Micrococcales</taxon>
        <taxon>Jonesiaceae</taxon>
        <taxon>Populibacterium</taxon>
    </lineage>
</organism>
<reference evidence="9" key="1">
    <citation type="journal article" date="2019" name="Int. J. Syst. Evol. Microbiol.">
        <title>The Global Catalogue of Microorganisms (GCM) 10K type strain sequencing project: providing services to taxonomists for standard genome sequencing and annotation.</title>
        <authorList>
            <consortium name="The Broad Institute Genomics Platform"/>
            <consortium name="The Broad Institute Genome Sequencing Center for Infectious Disease"/>
            <person name="Wu L."/>
            <person name="Ma J."/>
        </authorList>
    </citation>
    <scope>NUCLEOTIDE SEQUENCE [LARGE SCALE GENOMIC DNA]</scope>
    <source>
        <strain evidence="9">KCTC 33576</strain>
    </source>
</reference>
<evidence type="ECO:0000256" key="6">
    <source>
        <dbReference type="SAM" id="MobiDB-lite"/>
    </source>
</evidence>
<feature type="compositionally biased region" description="Low complexity" evidence="6">
    <location>
        <begin position="148"/>
        <end position="163"/>
    </location>
</feature>
<evidence type="ECO:0000256" key="4">
    <source>
        <dbReference type="ARBA" id="ARBA00022691"/>
    </source>
</evidence>
<dbReference type="EC" id="2.1.1.72" evidence="1"/>
<keyword evidence="2 8" id="KW-0489">Methyltransferase</keyword>
<keyword evidence="3" id="KW-0808">Transferase</keyword>
<keyword evidence="4" id="KW-0949">S-adenosyl-L-methionine</keyword>
<sequence>MVAQNVSDAIVVGEEWISEHFFTSDGVKGTFQALVLDRRKQWDADDKSGVASPLKQLTGQRAALEQRFTGLYRSDAGEEKLSAEQQIADARALYNDLAAILGFGSAGLELRAEGPVTFASHAGVQGAPLALVYGVACEALEDVLAKRSTSPNTASATSATTSADTPEPESHTLLEPFVTEDAEFFSIARTLSYLFAQPDDVAPRYALVFAGRHMVVAERERWPLGRYLAVDVQAVLERNNAKKGGEIDRALTCLSAQSLAPNADGSIWWDEVLEASVKHTVGVSQDLRDGVRESIEIIGNEVVARRAAQGLDPLPQDQAQVLAKQALRYLYRILFLLYSEASPELGVLPVGAPEYEQGYSLDRLRELCQVELTSPRALDGTHLFDSLQVLYGLVSGARATDQASQEATDQTQAAQTTTEAADHGPAFLEELTFQDLRADLFTAQATAQIDAVKLGNQCLQQVLQRLLLSKAASGRDRGFISYAQLGINQLGAVYEGLMSYSGFFAETDLFEVAKDGDSSKGSWVVPVDRAAGIAVKDFVQITDASSGERRRVLHQRGSFVFRLSGRARQQSASYYTPEVLTRFTVSQALEELLDQDGQRTSAHEVLGLSVCEPALGSGAFVIEATSQLAQEYLVRRQDELGVRIDPDRYAIELQKVKAYIALHQVYGVDLNATAVELAEISLWLDTMVAGLQAPWFGLHLRRGNSLIGARRSVFSRAEVEKKAHLSQTPTDVPMTVLAQEMAQDKVGNATGGKVFHFLLPHEGWGAASDSKEAKSLAPDEAKALKLWRNSVKGKPSKAQIDRLVNLSRRVEVLWQFTLRRLEIAERGIRRNINVWGFNGAPEQENEQAADQSLDQVSDQAINKAVDQVPGQSAQQVIDDAAVQAAEALQFEGGVDRAQIEAYLGDANSAYLRLRLVMNAWNALWFWPLVGVPENSAGESITPPSVDQWIDGLESILGVHSEWKSTKKLDTIQDQSFVSLATWKELDEAEELDLSFAGAAKVQNAAEKHEWLTVVEQIAKEQGFFHWELDFATVFARGGFDLQVGNPPWVRPTIDEHALLAEGDPWFQLANKPSQKDVAEKREAVLAQEGMLELVVKGIQDVVCTAEFVGSRAQYPALQGLQPDLYRCFMQRVWQHQSKRGMTGLIHPESHFTDEKAGPLRRVTYPRLRRHWQFVNELSLFEIAHLFRFGVHVYGKNRESVDFIGANSIYHPNTIEQSFLHDGTGLAPSFKTEAGGWDLTPHAARLVQVDDDTLALWRELLDDECEVRQTRMVYLPNRNLDSVLVKIAGNKRVSVLQPEFSAGWHEKSDRTKGFFEVGWGKAEQWKQVILQGPNLHVGVPLYKSPNKGLKSHLDWSSVDLETLAVDELPYTAYKPVPGKADYDSAYTHWGNSGEIPARDHYRIAWRAMAANHGERTLIPTLIPPGAAHIHGVTSMGLPSRPSSTLIAIAGFMSSLISDFAIRTAPKAVVYGSAVSRLPFIAEHPLSRELELREARLNCLTDAYADLWNDAFDASWQEMEWAPHREYIGKVALGNVDPKWSGASPLRNALARRQALVEIDALVALMLGLTADELCTVYRTQFAVLYGYEKKNLYDAHGRLVPNEVAAAYRKKGESLSEEERTFPRTEDDCDEAFERTGHRPSRYTYHFPFQTNDREADMRAAYAFFANKLAHLEGTN</sequence>
<dbReference type="Pfam" id="PF07669">
    <property type="entry name" value="Eco57I"/>
    <property type="match status" value="1"/>
</dbReference>
<evidence type="ECO:0000313" key="8">
    <source>
        <dbReference type="EMBL" id="MFD2839606.1"/>
    </source>
</evidence>
<name>A0ABW5XEG7_9MICO</name>
<keyword evidence="9" id="KW-1185">Reference proteome</keyword>
<evidence type="ECO:0000256" key="1">
    <source>
        <dbReference type="ARBA" id="ARBA00011900"/>
    </source>
</evidence>
<dbReference type="InterPro" id="IPR011639">
    <property type="entry name" value="MethylTrfase_TaqI-like_dom"/>
</dbReference>
<feature type="region of interest" description="Disordered" evidence="6">
    <location>
        <begin position="148"/>
        <end position="170"/>
    </location>
</feature>
<gene>
    <name evidence="8" type="ORF">ACFSYH_03375</name>
</gene>
<dbReference type="EMBL" id="JBHUOP010000001">
    <property type="protein sequence ID" value="MFD2839606.1"/>
    <property type="molecule type" value="Genomic_DNA"/>
</dbReference>
<evidence type="ECO:0000259" key="7">
    <source>
        <dbReference type="Pfam" id="PF07669"/>
    </source>
</evidence>
<proteinExistence type="predicted"/>
<evidence type="ECO:0000256" key="5">
    <source>
        <dbReference type="ARBA" id="ARBA00047942"/>
    </source>
</evidence>
<evidence type="ECO:0000256" key="2">
    <source>
        <dbReference type="ARBA" id="ARBA00022603"/>
    </source>
</evidence>
<feature type="domain" description="Type II methyltransferase M.TaqI-like" evidence="7">
    <location>
        <begin position="1000"/>
        <end position="1052"/>
    </location>
</feature>
<dbReference type="InterPro" id="IPR050953">
    <property type="entry name" value="N4_N6_ade-DNA_methylase"/>
</dbReference>
<dbReference type="Gene3D" id="3.40.50.150">
    <property type="entry name" value="Vaccinia Virus protein VP39"/>
    <property type="match status" value="2"/>
</dbReference>
<dbReference type="GO" id="GO:0032259">
    <property type="term" value="P:methylation"/>
    <property type="evidence" value="ECO:0007669"/>
    <property type="project" value="UniProtKB-KW"/>
</dbReference>
<dbReference type="RefSeq" id="WP_377465099.1">
    <property type="nucleotide sequence ID" value="NZ_JBHUOP010000001.1"/>
</dbReference>
<dbReference type="InterPro" id="IPR029063">
    <property type="entry name" value="SAM-dependent_MTases_sf"/>
</dbReference>
<dbReference type="SUPFAM" id="SSF53335">
    <property type="entry name" value="S-adenosyl-L-methionine-dependent methyltransferases"/>
    <property type="match status" value="1"/>
</dbReference>
<evidence type="ECO:0000256" key="3">
    <source>
        <dbReference type="ARBA" id="ARBA00022679"/>
    </source>
</evidence>
<comment type="caution">
    <text evidence="8">The sequence shown here is derived from an EMBL/GenBank/DDBJ whole genome shotgun (WGS) entry which is preliminary data.</text>
</comment>
<dbReference type="PANTHER" id="PTHR33841">
    <property type="entry name" value="DNA METHYLTRANSFERASE YEEA-RELATED"/>
    <property type="match status" value="1"/>
</dbReference>
<evidence type="ECO:0000313" key="9">
    <source>
        <dbReference type="Proteomes" id="UP001597391"/>
    </source>
</evidence>
<accession>A0ABW5XEG7</accession>
<dbReference type="GO" id="GO:0008168">
    <property type="term" value="F:methyltransferase activity"/>
    <property type="evidence" value="ECO:0007669"/>
    <property type="project" value="UniProtKB-KW"/>
</dbReference>
<dbReference type="PANTHER" id="PTHR33841:SF1">
    <property type="entry name" value="DNA METHYLTRANSFERASE A"/>
    <property type="match status" value="1"/>
</dbReference>
<dbReference type="Proteomes" id="UP001597391">
    <property type="component" value="Unassembled WGS sequence"/>
</dbReference>